<reference evidence="2" key="1">
    <citation type="submission" date="2014-05" db="EMBL/GenBank/DDBJ databases">
        <authorList>
            <person name="Chronopoulou M."/>
        </authorList>
    </citation>
    <scope>NUCLEOTIDE SEQUENCE</scope>
    <source>
        <tissue evidence="2">Whole organism</tissue>
    </source>
</reference>
<feature type="region of interest" description="Disordered" evidence="1">
    <location>
        <begin position="51"/>
        <end position="115"/>
    </location>
</feature>
<feature type="compositionally biased region" description="Polar residues" evidence="1">
    <location>
        <begin position="88"/>
        <end position="97"/>
    </location>
</feature>
<sequence length="115" mass="12450">MVGDGFHRSLENILSVVEVRESPLANALRGCRSVDMDLNLPSQYSTAVRSASSTPYSFLPPPPTVNSEEEALISEHHARSAPLRMDSSRSASTNPSSYYGAGDELLEEPVEEQVG</sequence>
<feature type="non-terminal residue" evidence="2">
    <location>
        <position position="115"/>
    </location>
</feature>
<dbReference type="AlphaFoldDB" id="A0A0K2TF27"/>
<accession>A0A0K2TF27</accession>
<name>A0A0K2TF27_LEPSM</name>
<organism evidence="2">
    <name type="scientific">Lepeophtheirus salmonis</name>
    <name type="common">Salmon louse</name>
    <name type="synonym">Caligus salmonis</name>
    <dbReference type="NCBI Taxonomy" id="72036"/>
    <lineage>
        <taxon>Eukaryota</taxon>
        <taxon>Metazoa</taxon>
        <taxon>Ecdysozoa</taxon>
        <taxon>Arthropoda</taxon>
        <taxon>Crustacea</taxon>
        <taxon>Multicrustacea</taxon>
        <taxon>Hexanauplia</taxon>
        <taxon>Copepoda</taxon>
        <taxon>Siphonostomatoida</taxon>
        <taxon>Caligidae</taxon>
        <taxon>Lepeophtheirus</taxon>
    </lineage>
</organism>
<dbReference type="EMBL" id="HACA01006831">
    <property type="protein sequence ID" value="CDW24192.1"/>
    <property type="molecule type" value="Transcribed_RNA"/>
</dbReference>
<dbReference type="OrthoDB" id="418634at2759"/>
<proteinExistence type="predicted"/>
<evidence type="ECO:0000313" key="2">
    <source>
        <dbReference type="EMBL" id="CDW24192.1"/>
    </source>
</evidence>
<evidence type="ECO:0000256" key="1">
    <source>
        <dbReference type="SAM" id="MobiDB-lite"/>
    </source>
</evidence>
<feature type="compositionally biased region" description="Acidic residues" evidence="1">
    <location>
        <begin position="104"/>
        <end position="115"/>
    </location>
</feature>
<protein>
    <submittedName>
        <fullName evidence="2">Uncharacterized protein</fullName>
    </submittedName>
</protein>